<organism evidence="1 2">
    <name type="scientific">Rhizobium aethiopicum</name>
    <dbReference type="NCBI Taxonomy" id="1138170"/>
    <lineage>
        <taxon>Bacteria</taxon>
        <taxon>Pseudomonadati</taxon>
        <taxon>Pseudomonadota</taxon>
        <taxon>Alphaproteobacteria</taxon>
        <taxon>Hyphomicrobiales</taxon>
        <taxon>Rhizobiaceae</taxon>
        <taxon>Rhizobium/Agrobacterium group</taxon>
        <taxon>Rhizobium</taxon>
    </lineage>
</organism>
<dbReference type="Proteomes" id="UP000198723">
    <property type="component" value="Unassembled WGS sequence"/>
</dbReference>
<dbReference type="EMBL" id="FMAJ01000027">
    <property type="protein sequence ID" value="SCB61917.1"/>
    <property type="molecule type" value="Genomic_DNA"/>
</dbReference>
<gene>
    <name evidence="1" type="ORF">GA0061105_1278</name>
</gene>
<dbReference type="AlphaFoldDB" id="A0A1C3YBM4"/>
<protein>
    <submittedName>
        <fullName evidence="1">Uncharacterized protein</fullName>
    </submittedName>
</protein>
<name>A0A1C3YBM4_9HYPH</name>
<evidence type="ECO:0000313" key="2">
    <source>
        <dbReference type="Proteomes" id="UP000198723"/>
    </source>
</evidence>
<sequence>MAGMKHNRTRAKKFLQLIDQTKNRADLEFCFAVGTVGDLRKPAVLVSKKKLNGLAQTLKNMPFEDDEDSSKENFSLLRRGTGRMNENGVILVKLADGGKAGFPQVQKVMKKYFVNFRMRLPDMQEAGILTEEDIQQFEMNAEENSQFLPPDDSEEFNRPMTALDSAEGNSAGSVEETEERSKREGGAELLEQLLPEVKEGIAAAAATISNHAVSLSAQIGAGQTAELSHLTTKIADWLQRVLAATPPEEQEATLHNFAGRLLLMLAYPENLRNLQYVDDMPDGAGQGETNGDRREEVVVNGIDLNRVPTGALDQDEVVESLFRLIKAKAQERQLSYPLENANSERIAKIVSSQWPKELGDAARRRAVVERLIAAVVPRPGNDDQLLVLLGIADQPERTKSIENSVESIIAIWQAHLDTALTLRDEVKSKINQMVDVEARGGTWRYVDDIFLQFGGELSDQLSAITERNGEALSSATERVRTTVQKKLDYLNGSDIVAMLDNPPIDIGPGTIGQTLREGLAAITDGLKRIETSRAAPAA</sequence>
<accession>A0A1C3YBM4</accession>
<proteinExistence type="predicted"/>
<dbReference type="RefSeq" id="WP_064842681.1">
    <property type="nucleotide sequence ID" value="NZ_FMAJ01000027.1"/>
</dbReference>
<reference evidence="1 2" key="1">
    <citation type="submission" date="2016-08" db="EMBL/GenBank/DDBJ databases">
        <authorList>
            <person name="Seilhamer J.J."/>
        </authorList>
    </citation>
    <scope>NUCLEOTIDE SEQUENCE [LARGE SCALE GENOMIC DNA]</scope>
    <source>
        <strain evidence="1 2">HBR26</strain>
    </source>
</reference>
<dbReference type="STRING" id="1138170.GA0061105_1278"/>
<evidence type="ECO:0000313" key="1">
    <source>
        <dbReference type="EMBL" id="SCB61917.1"/>
    </source>
</evidence>